<keyword evidence="1" id="KW-0472">Membrane</keyword>
<dbReference type="Proteomes" id="UP000005809">
    <property type="component" value="Unassembled WGS sequence"/>
</dbReference>
<comment type="caution">
    <text evidence="2">The sequence shown here is derived from an EMBL/GenBank/DDBJ whole genome shotgun (WGS) entry which is preliminary data.</text>
</comment>
<dbReference type="EMBL" id="ACIF01000225">
    <property type="protein sequence ID" value="EKA93366.1"/>
    <property type="molecule type" value="Genomic_DNA"/>
</dbReference>
<name>K1GP54_9FUSO</name>
<protein>
    <recommendedName>
        <fullName evidence="4">TrkH family potassium uptake protein</fullName>
    </recommendedName>
</protein>
<evidence type="ECO:0000256" key="1">
    <source>
        <dbReference type="SAM" id="Phobius"/>
    </source>
</evidence>
<evidence type="ECO:0008006" key="4">
    <source>
        <dbReference type="Google" id="ProtNLM"/>
    </source>
</evidence>
<dbReference type="PANTHER" id="PTHR32024">
    <property type="entry name" value="TRK SYSTEM POTASSIUM UPTAKE PROTEIN TRKG-RELATED"/>
    <property type="match status" value="1"/>
</dbReference>
<keyword evidence="1" id="KW-1133">Transmembrane helix</keyword>
<sequence length="103" mass="11656">MNTRIISYVISNLFKLMMFLLLFPLAVSVYYQEGLKLSMAYIIPIIILGISSYFLSNKAPENQSFFSKEGLVIVALSWLLISFFGALPFVISGDIPNMIDVFF</sequence>
<evidence type="ECO:0000313" key="3">
    <source>
        <dbReference type="Proteomes" id="UP000005809"/>
    </source>
</evidence>
<accession>K1GP54</accession>
<feature type="transmembrane region" description="Helical" evidence="1">
    <location>
        <begin position="37"/>
        <end position="55"/>
    </location>
</feature>
<evidence type="ECO:0000313" key="2">
    <source>
        <dbReference type="EMBL" id="EKA93366.1"/>
    </source>
</evidence>
<keyword evidence="1" id="KW-0812">Transmembrane</keyword>
<dbReference type="AlphaFoldDB" id="K1GP54"/>
<gene>
    <name evidence="2" type="ORF">FPOG_00378</name>
</gene>
<feature type="transmembrane region" description="Helical" evidence="1">
    <location>
        <begin position="12"/>
        <end position="31"/>
    </location>
</feature>
<dbReference type="HOGENOM" id="CLU_2259714_0_0_0"/>
<dbReference type="PATRIC" id="fig|620833.3.peg.1378"/>
<dbReference type="PANTHER" id="PTHR32024:SF2">
    <property type="entry name" value="TRK SYSTEM POTASSIUM UPTAKE PROTEIN TRKG-RELATED"/>
    <property type="match status" value="1"/>
</dbReference>
<organism evidence="2 3">
    <name type="scientific">Fusobacterium periodonticum D10</name>
    <dbReference type="NCBI Taxonomy" id="620833"/>
    <lineage>
        <taxon>Bacteria</taxon>
        <taxon>Fusobacteriati</taxon>
        <taxon>Fusobacteriota</taxon>
        <taxon>Fusobacteriia</taxon>
        <taxon>Fusobacteriales</taxon>
        <taxon>Fusobacteriaceae</taxon>
        <taxon>Fusobacterium</taxon>
    </lineage>
</organism>
<feature type="transmembrane region" description="Helical" evidence="1">
    <location>
        <begin position="71"/>
        <end position="91"/>
    </location>
</feature>
<reference evidence="2 3" key="1">
    <citation type="submission" date="2012-05" db="EMBL/GenBank/DDBJ databases">
        <title>The Genome Sequence of Fusobacterium periodontium Oral Taxon 201 Strain D10.</title>
        <authorList>
            <consortium name="The Broad Institute Genome Sequencing Platform"/>
            <consortium name="The Broad Institute Genome Sequencing Center for Infectious Disease"/>
            <person name="Earl A."/>
            <person name="Ward D."/>
            <person name="Feldgarden M."/>
            <person name="Gevers D."/>
            <person name="Strauss J."/>
            <person name="Sibley C."/>
            <person name="White A."/>
            <person name="Ambrose C.E."/>
            <person name="Allen-Vercoe E."/>
            <person name="Walker B."/>
            <person name="Young S.K."/>
            <person name="Zeng Q."/>
            <person name="Gargeya S."/>
            <person name="Fitzgerald M."/>
            <person name="Haas B."/>
            <person name="Abouelleil A."/>
            <person name="Alvarado L."/>
            <person name="Arachchi H.M."/>
            <person name="Berlin A.M."/>
            <person name="Chapman S.B."/>
            <person name="Goldberg J."/>
            <person name="Griggs A."/>
            <person name="Gujja S."/>
            <person name="Hansen M."/>
            <person name="Howarth C."/>
            <person name="Imamovic A."/>
            <person name="Larimer J."/>
            <person name="McCowan C."/>
            <person name="Montmayeur A."/>
            <person name="Murphy C."/>
            <person name="Neiman D."/>
            <person name="Pearson M."/>
            <person name="Priest M."/>
            <person name="Roberts A."/>
            <person name="Saif S."/>
            <person name="Shea T."/>
            <person name="Sisk P."/>
            <person name="Sykes S."/>
            <person name="Wortman J."/>
            <person name="Nusbaum C."/>
            <person name="Birren B."/>
        </authorList>
    </citation>
    <scope>NUCLEOTIDE SEQUENCE [LARGE SCALE GENOMIC DNA]</scope>
    <source>
        <strain evidence="2 3">D10</strain>
    </source>
</reference>
<proteinExistence type="predicted"/>